<dbReference type="SUPFAM" id="SSF141868">
    <property type="entry name" value="EAL domain-like"/>
    <property type="match status" value="1"/>
</dbReference>
<dbReference type="Pfam" id="PF02743">
    <property type="entry name" value="dCache_1"/>
    <property type="match status" value="1"/>
</dbReference>
<dbReference type="AlphaFoldDB" id="A0A8J7KUS5"/>
<dbReference type="Gene3D" id="3.20.20.450">
    <property type="entry name" value="EAL domain"/>
    <property type="match status" value="1"/>
</dbReference>
<dbReference type="GO" id="GO:0005886">
    <property type="term" value="C:plasma membrane"/>
    <property type="evidence" value="ECO:0007669"/>
    <property type="project" value="UniProtKB-SubCell"/>
</dbReference>
<evidence type="ECO:0000313" key="10">
    <source>
        <dbReference type="EMBL" id="MBH1939340.1"/>
    </source>
</evidence>
<evidence type="ECO:0000256" key="4">
    <source>
        <dbReference type="ARBA" id="ARBA00022989"/>
    </source>
</evidence>
<dbReference type="Pfam" id="PF00990">
    <property type="entry name" value="GGDEF"/>
    <property type="match status" value="1"/>
</dbReference>
<dbReference type="SUPFAM" id="SSF158472">
    <property type="entry name" value="HAMP domain-like"/>
    <property type="match status" value="1"/>
</dbReference>
<dbReference type="InterPro" id="IPR052155">
    <property type="entry name" value="Biofilm_reg_signaling"/>
</dbReference>
<accession>A0A8J7KUS5</accession>
<evidence type="ECO:0000256" key="5">
    <source>
        <dbReference type="ARBA" id="ARBA00023136"/>
    </source>
</evidence>
<evidence type="ECO:0000256" key="6">
    <source>
        <dbReference type="SAM" id="Phobius"/>
    </source>
</evidence>
<evidence type="ECO:0000256" key="2">
    <source>
        <dbReference type="ARBA" id="ARBA00022475"/>
    </source>
</evidence>
<gene>
    <name evidence="10" type="ORF">I5677_00370</name>
</gene>
<dbReference type="InterPro" id="IPR043128">
    <property type="entry name" value="Rev_trsase/Diguanyl_cyclase"/>
</dbReference>
<dbReference type="PROSITE" id="PS50885">
    <property type="entry name" value="HAMP"/>
    <property type="match status" value="1"/>
</dbReference>
<dbReference type="SMART" id="SM00052">
    <property type="entry name" value="EAL"/>
    <property type="match status" value="1"/>
</dbReference>
<sequence>MSIKKSLRILLIISSIIPVVLVSVIAHGLLTHRLISVQTDNLQKIAETNQSGLVALIETQRTEVSLLSIHDEIQSLVRISNQTDNYSPDAVNKLLTIRKNSYKDCEIMTLYNFDREIIASSNPSIIGFDGASNISLSYMFATKNFAVGVSGIKPYVFNSTKKHTIEIGYPILEQNSDSETILGYLISTLGLSYFEDFLSSISIGETGYGILLDKDGTVIYHPVQELIGNNIHADRLSSIVDDYNKGLIPSSGKFEYFHDSSNRVYGYCVIPELDWVLLVKQDISELRSLTSIILSLLIFICAVLLIFIIIFAHSLTKRFTAPIIALRDAMKTASDGNLTVQSNIKSKNELGELSKNFNKMLHIIKTNYEDLASMHEELLSNEEQLRTNYDHIEYLAYHDTLTNLPNKLAFLDYVNAALISSPRASKSHAVYFVDLDNFKTVNDTLGHEYGDSLLIKTAQILTSIMGENGMLARAGGDEFLIFKENISSKEEAVAFASEMIDCFRNPLNLGDEVVYVSMSIGIAVYPENGLSPNALIKNADIAMYKSKDTGKNKFTIFDSKMEEELNRNTLIVEVLRNAIDNKEVYIQYQPLIELETTTVIGYEALMRIRSERLGSITPEEFIPIAEESGLIIELSSWLLKEVCNFNKELIDMGIPPRPVSVNISSIQINRPGFISLLREVLEETGLPPQYLELEITESSLVSSIMDATELLNTLQELGVKVSLDDFGTGYSSLNYLTKMPINTLKIDKSFIDNICYSEKDSQIAKSIIQLAHSLNIKVVAEGVEYENQLALLKEQKCDIIQGFIYSGPLHAPALIDMIRKA</sequence>
<dbReference type="PANTHER" id="PTHR44757:SF2">
    <property type="entry name" value="BIOFILM ARCHITECTURE MAINTENANCE PROTEIN MBAA"/>
    <property type="match status" value="1"/>
</dbReference>
<dbReference type="EMBL" id="JAEAGR010000001">
    <property type="protein sequence ID" value="MBH1939340.1"/>
    <property type="molecule type" value="Genomic_DNA"/>
</dbReference>
<dbReference type="InterPro" id="IPR033479">
    <property type="entry name" value="dCache_1"/>
</dbReference>
<dbReference type="PROSITE" id="PS50883">
    <property type="entry name" value="EAL"/>
    <property type="match status" value="1"/>
</dbReference>
<dbReference type="InterPro" id="IPR000160">
    <property type="entry name" value="GGDEF_dom"/>
</dbReference>
<dbReference type="InterPro" id="IPR001633">
    <property type="entry name" value="EAL_dom"/>
</dbReference>
<evidence type="ECO:0000256" key="3">
    <source>
        <dbReference type="ARBA" id="ARBA00022692"/>
    </source>
</evidence>
<name>A0A8J7KUS5_9FIRM</name>
<dbReference type="PROSITE" id="PS50887">
    <property type="entry name" value="GGDEF"/>
    <property type="match status" value="1"/>
</dbReference>
<feature type="domain" description="EAL" evidence="7">
    <location>
        <begin position="568"/>
        <end position="821"/>
    </location>
</feature>
<dbReference type="SMART" id="SM00267">
    <property type="entry name" value="GGDEF"/>
    <property type="match status" value="1"/>
</dbReference>
<feature type="transmembrane region" description="Helical" evidence="6">
    <location>
        <begin position="292"/>
        <end position="312"/>
    </location>
</feature>
<keyword evidence="3 6" id="KW-0812">Transmembrane</keyword>
<dbReference type="CDD" id="cd01949">
    <property type="entry name" value="GGDEF"/>
    <property type="match status" value="1"/>
</dbReference>
<evidence type="ECO:0000259" key="9">
    <source>
        <dbReference type="PROSITE" id="PS50887"/>
    </source>
</evidence>
<evidence type="ECO:0000313" key="11">
    <source>
        <dbReference type="Proteomes" id="UP000623269"/>
    </source>
</evidence>
<reference evidence="10" key="1">
    <citation type="submission" date="2020-12" db="EMBL/GenBank/DDBJ databases">
        <title>M. sibirica DSM 26468T genome.</title>
        <authorList>
            <person name="Thieme N."/>
            <person name="Rettenmaier R."/>
            <person name="Zverlov V."/>
            <person name="Liebl W."/>
        </authorList>
    </citation>
    <scope>NUCLEOTIDE SEQUENCE</scope>
    <source>
        <strain evidence="10">DSM 26468</strain>
    </source>
</reference>
<evidence type="ECO:0000259" key="8">
    <source>
        <dbReference type="PROSITE" id="PS50885"/>
    </source>
</evidence>
<keyword evidence="5 6" id="KW-0472">Membrane</keyword>
<dbReference type="InterPro" id="IPR003660">
    <property type="entry name" value="HAMP_dom"/>
</dbReference>
<dbReference type="Gene3D" id="3.30.70.270">
    <property type="match status" value="1"/>
</dbReference>
<dbReference type="GO" id="GO:0007165">
    <property type="term" value="P:signal transduction"/>
    <property type="evidence" value="ECO:0007669"/>
    <property type="project" value="InterPro"/>
</dbReference>
<dbReference type="InterPro" id="IPR035919">
    <property type="entry name" value="EAL_sf"/>
</dbReference>
<dbReference type="NCBIfam" id="TIGR00254">
    <property type="entry name" value="GGDEF"/>
    <property type="match status" value="1"/>
</dbReference>
<dbReference type="CDD" id="cd06225">
    <property type="entry name" value="HAMP"/>
    <property type="match status" value="1"/>
</dbReference>
<feature type="domain" description="GGDEF" evidence="9">
    <location>
        <begin position="426"/>
        <end position="559"/>
    </location>
</feature>
<comment type="subcellular location">
    <subcellularLocation>
        <location evidence="1">Cell membrane</location>
        <topology evidence="1">Multi-pass membrane protein</topology>
    </subcellularLocation>
</comment>
<organism evidence="10 11">
    <name type="scientific">Mobilitalea sibirica</name>
    <dbReference type="NCBI Taxonomy" id="1462919"/>
    <lineage>
        <taxon>Bacteria</taxon>
        <taxon>Bacillati</taxon>
        <taxon>Bacillota</taxon>
        <taxon>Clostridia</taxon>
        <taxon>Lachnospirales</taxon>
        <taxon>Lachnospiraceae</taxon>
        <taxon>Mobilitalea</taxon>
    </lineage>
</organism>
<dbReference type="Pfam" id="PF00563">
    <property type="entry name" value="EAL"/>
    <property type="match status" value="1"/>
</dbReference>
<keyword evidence="11" id="KW-1185">Reference proteome</keyword>
<keyword evidence="2" id="KW-1003">Cell membrane</keyword>
<dbReference type="RefSeq" id="WP_197659572.1">
    <property type="nucleotide sequence ID" value="NZ_JAEAGR010000001.1"/>
</dbReference>
<feature type="domain" description="HAMP" evidence="8">
    <location>
        <begin position="317"/>
        <end position="369"/>
    </location>
</feature>
<dbReference type="Gene3D" id="3.30.450.20">
    <property type="entry name" value="PAS domain"/>
    <property type="match status" value="1"/>
</dbReference>
<feature type="transmembrane region" description="Helical" evidence="6">
    <location>
        <begin position="7"/>
        <end position="30"/>
    </location>
</feature>
<dbReference type="CDD" id="cd12912">
    <property type="entry name" value="PDC2_MCP_like"/>
    <property type="match status" value="1"/>
</dbReference>
<dbReference type="SMART" id="SM00304">
    <property type="entry name" value="HAMP"/>
    <property type="match status" value="1"/>
</dbReference>
<dbReference type="Pfam" id="PF00672">
    <property type="entry name" value="HAMP"/>
    <property type="match status" value="1"/>
</dbReference>
<evidence type="ECO:0000259" key="7">
    <source>
        <dbReference type="PROSITE" id="PS50883"/>
    </source>
</evidence>
<keyword evidence="4 6" id="KW-1133">Transmembrane helix</keyword>
<dbReference type="PANTHER" id="PTHR44757">
    <property type="entry name" value="DIGUANYLATE CYCLASE DGCP"/>
    <property type="match status" value="1"/>
</dbReference>
<proteinExistence type="predicted"/>
<comment type="caution">
    <text evidence="10">The sequence shown here is derived from an EMBL/GenBank/DDBJ whole genome shotgun (WGS) entry which is preliminary data.</text>
</comment>
<dbReference type="InterPro" id="IPR029787">
    <property type="entry name" value="Nucleotide_cyclase"/>
</dbReference>
<protein>
    <submittedName>
        <fullName evidence="10">EAL domain-containing protein</fullName>
    </submittedName>
</protein>
<dbReference type="CDD" id="cd01948">
    <property type="entry name" value="EAL"/>
    <property type="match status" value="1"/>
</dbReference>
<dbReference type="SUPFAM" id="SSF55073">
    <property type="entry name" value="Nucleotide cyclase"/>
    <property type="match status" value="1"/>
</dbReference>
<dbReference type="Proteomes" id="UP000623269">
    <property type="component" value="Unassembled WGS sequence"/>
</dbReference>
<evidence type="ECO:0000256" key="1">
    <source>
        <dbReference type="ARBA" id="ARBA00004651"/>
    </source>
</evidence>
<dbReference type="Gene3D" id="6.10.340.10">
    <property type="match status" value="1"/>
</dbReference>